<evidence type="ECO:0000313" key="2">
    <source>
        <dbReference type="Proteomes" id="UP000195569"/>
    </source>
</evidence>
<reference evidence="1" key="1">
    <citation type="submission" date="2016-12" db="EMBL/GenBank/DDBJ databases">
        <authorList>
            <person name="Moulin L."/>
        </authorList>
    </citation>
    <scope>NUCLEOTIDE SEQUENCE [LARGE SCALE GENOMIC DNA]</scope>
    <source>
        <strain evidence="1">STM 7183</strain>
    </source>
</reference>
<comment type="caution">
    <text evidence="1">The sequence shown here is derived from an EMBL/GenBank/DDBJ whole genome shotgun (WGS) entry which is preliminary data.</text>
</comment>
<dbReference type="Proteomes" id="UP000195569">
    <property type="component" value="Unassembled WGS sequence"/>
</dbReference>
<protein>
    <submittedName>
        <fullName evidence="1">Uncharacterized protein</fullName>
    </submittedName>
</protein>
<gene>
    <name evidence="1" type="ORF">BN2476_640098</name>
</gene>
<keyword evidence="2" id="KW-1185">Reference proteome</keyword>
<accession>A0A1N7SMC6</accession>
<sequence length="53" mass="5826">MACAAGTVDDGWNRIVTLQTGHAPIVRNAFRRASPPSSFTVRAVPSRSLYYFL</sequence>
<organism evidence="1 2">
    <name type="scientific">Paraburkholderia piptadeniae</name>
    <dbReference type="NCBI Taxonomy" id="1701573"/>
    <lineage>
        <taxon>Bacteria</taxon>
        <taxon>Pseudomonadati</taxon>
        <taxon>Pseudomonadota</taxon>
        <taxon>Betaproteobacteria</taxon>
        <taxon>Burkholderiales</taxon>
        <taxon>Burkholderiaceae</taxon>
        <taxon>Paraburkholderia</taxon>
    </lineage>
</organism>
<dbReference type="AlphaFoldDB" id="A0A1N7SMC6"/>
<evidence type="ECO:0000313" key="1">
    <source>
        <dbReference type="EMBL" id="SIT48593.1"/>
    </source>
</evidence>
<dbReference type="EMBL" id="CYGY02000064">
    <property type="protein sequence ID" value="SIT48593.1"/>
    <property type="molecule type" value="Genomic_DNA"/>
</dbReference>
<proteinExistence type="predicted"/>
<name>A0A1N7SMC6_9BURK</name>